<proteinExistence type="predicted"/>
<feature type="region of interest" description="Disordered" evidence="1">
    <location>
        <begin position="20"/>
        <end position="52"/>
    </location>
</feature>
<reference evidence="4 5" key="1">
    <citation type="submission" date="2019-03" db="EMBL/GenBank/DDBJ databases">
        <title>Draft genome sequences of novel Actinobacteria.</title>
        <authorList>
            <person name="Sahin N."/>
            <person name="Ay H."/>
            <person name="Saygin H."/>
        </authorList>
    </citation>
    <scope>NUCLEOTIDE SEQUENCE [LARGE SCALE GENOMIC DNA]</scope>
    <source>
        <strain evidence="4 5">H3C3</strain>
    </source>
</reference>
<name>A0A4R5CKY2_9ACTN</name>
<evidence type="ECO:0000256" key="2">
    <source>
        <dbReference type="SAM" id="SignalP"/>
    </source>
</evidence>
<gene>
    <name evidence="4" type="ORF">E1298_00080</name>
</gene>
<dbReference type="PANTHER" id="PTHR34512:SF30">
    <property type="entry name" value="OUTER MEMBRANE PROTEIN ASSEMBLY FACTOR BAMB"/>
    <property type="match status" value="1"/>
</dbReference>
<dbReference type="AlphaFoldDB" id="A0A4R5CKY2"/>
<dbReference type="RefSeq" id="WP_131888626.1">
    <property type="nucleotide sequence ID" value="NZ_SMKU01000001.1"/>
</dbReference>
<dbReference type="InterPro" id="IPR011047">
    <property type="entry name" value="Quinoprotein_ADH-like_sf"/>
</dbReference>
<dbReference type="PANTHER" id="PTHR34512">
    <property type="entry name" value="CELL SURFACE PROTEIN"/>
    <property type="match status" value="1"/>
</dbReference>
<keyword evidence="2" id="KW-0732">Signal</keyword>
<evidence type="ECO:0000313" key="4">
    <source>
        <dbReference type="EMBL" id="TDD98104.1"/>
    </source>
</evidence>
<dbReference type="InterPro" id="IPR015943">
    <property type="entry name" value="WD40/YVTN_repeat-like_dom_sf"/>
</dbReference>
<evidence type="ECO:0000256" key="1">
    <source>
        <dbReference type="SAM" id="MobiDB-lite"/>
    </source>
</evidence>
<sequence length="422" mass="43696">MKVPAMLLMLPVAASILTNAGCSSKSPSRDKKTPPLAASSGNGRPAHYYDPPRRFSAKGVQVGTGPVAVVKDTAYSYAETEEGSALVATDLATGARRWSVGLPGATNLTSGPMTEEDPPAPAAVTDRQGQVLIIAAYDTVTEGTGTQQDTEQTQVFAVDPAGRTRWHRAGPAPSSALPPKIVGAGRDGSGVSVIVNVGYTVAVDAQSGTVLWKQDEVVPRGVDGDKVVGFRSGDDQWASNLVALRSRDGTSLWSGPEIRTALAGQIPELVMAGSGRVVVHTSKDDRDALFDTADGKKVATLTPLGRLGSKNFVCKFDQRDTIVCTEPAGISGDAPEQTLAFDARSGRRLWSLPDKAAGRMAFDVTCAFHGAVYGHAENGDVVVDARSGADVVTGDAALAVTDAVPGYGLVTSEGTQAHPATG</sequence>
<feature type="signal peptide" evidence="2">
    <location>
        <begin position="1"/>
        <end position="20"/>
    </location>
</feature>
<feature type="domain" description="Pyrrolo-quinoline quinone repeat" evidence="3">
    <location>
        <begin position="154"/>
        <end position="298"/>
    </location>
</feature>
<dbReference type="SUPFAM" id="SSF50998">
    <property type="entry name" value="Quinoprotein alcohol dehydrogenase-like"/>
    <property type="match status" value="1"/>
</dbReference>
<dbReference type="Pfam" id="PF13360">
    <property type="entry name" value="PQQ_2"/>
    <property type="match status" value="1"/>
</dbReference>
<dbReference type="EMBL" id="SMKU01000001">
    <property type="protein sequence ID" value="TDD98104.1"/>
    <property type="molecule type" value="Genomic_DNA"/>
</dbReference>
<evidence type="ECO:0000259" key="3">
    <source>
        <dbReference type="Pfam" id="PF13360"/>
    </source>
</evidence>
<dbReference type="InterPro" id="IPR002372">
    <property type="entry name" value="PQQ_rpt_dom"/>
</dbReference>
<comment type="caution">
    <text evidence="4">The sequence shown here is derived from an EMBL/GenBank/DDBJ whole genome shotgun (WGS) entry which is preliminary data.</text>
</comment>
<dbReference type="Gene3D" id="2.130.10.10">
    <property type="entry name" value="YVTN repeat-like/Quinoprotein amine dehydrogenase"/>
    <property type="match status" value="1"/>
</dbReference>
<protein>
    <recommendedName>
        <fullName evidence="3">Pyrrolo-quinoline quinone repeat domain-containing protein</fullName>
    </recommendedName>
</protein>
<evidence type="ECO:0000313" key="5">
    <source>
        <dbReference type="Proteomes" id="UP000294513"/>
    </source>
</evidence>
<keyword evidence="5" id="KW-1185">Reference proteome</keyword>
<accession>A0A4R5CKY2</accession>
<feature type="chain" id="PRO_5039190879" description="Pyrrolo-quinoline quinone repeat domain-containing protein" evidence="2">
    <location>
        <begin position="21"/>
        <end position="422"/>
    </location>
</feature>
<dbReference type="Proteomes" id="UP000294513">
    <property type="component" value="Unassembled WGS sequence"/>
</dbReference>
<organism evidence="4 5">
    <name type="scientific">Actinomadura rubrisoli</name>
    <dbReference type="NCBI Taxonomy" id="2530368"/>
    <lineage>
        <taxon>Bacteria</taxon>
        <taxon>Bacillati</taxon>
        <taxon>Actinomycetota</taxon>
        <taxon>Actinomycetes</taxon>
        <taxon>Streptosporangiales</taxon>
        <taxon>Thermomonosporaceae</taxon>
        <taxon>Actinomadura</taxon>
    </lineage>
</organism>
<dbReference type="OrthoDB" id="3450622at2"/>